<dbReference type="InterPro" id="IPR001611">
    <property type="entry name" value="Leu-rich_rpt"/>
</dbReference>
<sequence length="692" mass="74512">MAGLVRSCSRAKILPVTTGIIRNAGTCLALEHGCMTDARAEAMSSTIRASSAGVREARLRSNGLSQQGAAYLLEALPEDVVSVDISQNSLGHDASALCRALSRLTNLRSLSMSDSQIHDSGCKALMGCLAACKQLVSLDLSGNSIYHGGAQIGSFVERHRTLESLDVHWNHISGDSGRDLARGIRENGSAAGALRNVNLSWNPLGKAGGEDTCRQLAQAFSLGKLEHVDLKNCDLSAALCRILADGMRENTSVLGIHIEGNGLLEMPGDGWVGARVDPWGFLLVRLSYVPGISGPELPPGAPTAWVFTSADSFARGVRMTRFGEELVAYLMAPRGQLLYCFQVGGRLLTSATSRLAPELAVGMRPRRVRREPVGGEGAAGPLEADVVRFNALQVSQRPAGERACRWLVPRRPGELRAGDGGRPAEWHVERSLFAHHEDPLRHQGFCERRFEVDWGLASCAELVGEDEDAVRDFLGRAYGEVQMLYSSFCSVDWENAQRRPSDRQWPLSFGVTLHEYAHLLVQGALLTGEFGLGEADAHFVIAAAAPSLLAARKAAARAAQWRHDVLHSEVVEADAQTNLWDRTWLWRASAMERFDETRSTDHLELWFVEFLEAMARLAALLRSRALAGGPDDAPEAGRAEDGLGPVPPAFAFGLDKDGVMDKDAFAGHLDAFLGSAAVRAAARPPSGGAAPA</sequence>
<dbReference type="SMART" id="SM00368">
    <property type="entry name" value="LRR_RI"/>
    <property type="match status" value="5"/>
</dbReference>
<gene>
    <name evidence="1" type="ORF">PCOR1329_LOCUS70298</name>
</gene>
<keyword evidence="2" id="KW-1185">Reference proteome</keyword>
<proteinExistence type="predicted"/>
<dbReference type="EMBL" id="CAUYUJ010019281">
    <property type="protein sequence ID" value="CAK0889930.1"/>
    <property type="molecule type" value="Genomic_DNA"/>
</dbReference>
<dbReference type="Proteomes" id="UP001189429">
    <property type="component" value="Unassembled WGS sequence"/>
</dbReference>
<organism evidence="1 2">
    <name type="scientific">Prorocentrum cordatum</name>
    <dbReference type="NCBI Taxonomy" id="2364126"/>
    <lineage>
        <taxon>Eukaryota</taxon>
        <taxon>Sar</taxon>
        <taxon>Alveolata</taxon>
        <taxon>Dinophyceae</taxon>
        <taxon>Prorocentrales</taxon>
        <taxon>Prorocentraceae</taxon>
        <taxon>Prorocentrum</taxon>
    </lineage>
</organism>
<comment type="caution">
    <text evidence="1">The sequence shown here is derived from an EMBL/GenBank/DDBJ whole genome shotgun (WGS) entry which is preliminary data.</text>
</comment>
<dbReference type="PANTHER" id="PTHR24114">
    <property type="entry name" value="LEUCINE RICH REPEAT FAMILY PROTEIN"/>
    <property type="match status" value="1"/>
</dbReference>
<dbReference type="Gene3D" id="3.80.10.10">
    <property type="entry name" value="Ribonuclease Inhibitor"/>
    <property type="match status" value="1"/>
</dbReference>
<protein>
    <submittedName>
        <fullName evidence="1">Uncharacterized protein</fullName>
    </submittedName>
</protein>
<evidence type="ECO:0000313" key="2">
    <source>
        <dbReference type="Proteomes" id="UP001189429"/>
    </source>
</evidence>
<evidence type="ECO:0000313" key="1">
    <source>
        <dbReference type="EMBL" id="CAK0889930.1"/>
    </source>
</evidence>
<accession>A0ABN9WX18</accession>
<dbReference type="InterPro" id="IPR032675">
    <property type="entry name" value="LRR_dom_sf"/>
</dbReference>
<name>A0ABN9WX18_9DINO</name>
<dbReference type="InterPro" id="IPR052394">
    <property type="entry name" value="LRR-containing"/>
</dbReference>
<dbReference type="PANTHER" id="PTHR24114:SF2">
    <property type="entry name" value="F-BOX DOMAIN-CONTAINING PROTEIN-RELATED"/>
    <property type="match status" value="1"/>
</dbReference>
<dbReference type="Pfam" id="PF13516">
    <property type="entry name" value="LRR_6"/>
    <property type="match status" value="2"/>
</dbReference>
<reference evidence="1" key="1">
    <citation type="submission" date="2023-10" db="EMBL/GenBank/DDBJ databases">
        <authorList>
            <person name="Chen Y."/>
            <person name="Shah S."/>
            <person name="Dougan E. K."/>
            <person name="Thang M."/>
            <person name="Chan C."/>
        </authorList>
    </citation>
    <scope>NUCLEOTIDE SEQUENCE [LARGE SCALE GENOMIC DNA]</scope>
</reference>
<dbReference type="SUPFAM" id="SSF52047">
    <property type="entry name" value="RNI-like"/>
    <property type="match status" value="1"/>
</dbReference>